<sequence>MKPNLRLHAPVLEDKSDDAVSDAIPLSLSLFNQIMVEQSKSMSEMIDRLFESHHPVLGLYSSKGSGRRADVRLRTCGRRSGERGKAEKSVRKPEEELRTEEDWMTNI</sequence>
<feature type="compositionally biased region" description="Basic and acidic residues" evidence="1">
    <location>
        <begin position="78"/>
        <end position="96"/>
    </location>
</feature>
<feature type="compositionally biased region" description="Acidic residues" evidence="1">
    <location>
        <begin position="97"/>
        <end position="107"/>
    </location>
</feature>
<proteinExistence type="predicted"/>
<dbReference type="AlphaFoldDB" id="A0A0H5QXF8"/>
<feature type="region of interest" description="Disordered" evidence="1">
    <location>
        <begin position="78"/>
        <end position="107"/>
    </location>
</feature>
<name>A0A0H5QXF8_9EUKA</name>
<dbReference type="EMBL" id="HACM01006188">
    <property type="protein sequence ID" value="CRZ06630.1"/>
    <property type="molecule type" value="Transcribed_RNA"/>
</dbReference>
<evidence type="ECO:0000256" key="1">
    <source>
        <dbReference type="SAM" id="MobiDB-lite"/>
    </source>
</evidence>
<protein>
    <submittedName>
        <fullName evidence="2">Uncharacterized protein</fullName>
    </submittedName>
</protein>
<evidence type="ECO:0000313" key="2">
    <source>
        <dbReference type="EMBL" id="CRZ06630.1"/>
    </source>
</evidence>
<accession>A0A0H5QXF8</accession>
<organism evidence="2">
    <name type="scientific">Spongospora subterranea</name>
    <dbReference type="NCBI Taxonomy" id="70186"/>
    <lineage>
        <taxon>Eukaryota</taxon>
        <taxon>Sar</taxon>
        <taxon>Rhizaria</taxon>
        <taxon>Endomyxa</taxon>
        <taxon>Phytomyxea</taxon>
        <taxon>Plasmodiophorida</taxon>
        <taxon>Plasmodiophoridae</taxon>
        <taxon>Spongospora</taxon>
    </lineage>
</organism>
<reference evidence="2" key="1">
    <citation type="submission" date="2015-04" db="EMBL/GenBank/DDBJ databases">
        <title>The genome sequence of the plant pathogenic Rhizarian Plasmodiophora brassicae reveals insights in its biotrophic life cycle and the origin of chitin synthesis.</title>
        <authorList>
            <person name="Schwelm A."/>
            <person name="Fogelqvist J."/>
            <person name="Knaust A."/>
            <person name="Julke S."/>
            <person name="Lilja T."/>
            <person name="Dhandapani V."/>
            <person name="Bonilla-Rosso G."/>
            <person name="Karlsson M."/>
            <person name="Shevchenko A."/>
            <person name="Choi S.R."/>
            <person name="Kim H.G."/>
            <person name="Park J.Y."/>
            <person name="Lim Y.P."/>
            <person name="Ludwig-Muller J."/>
            <person name="Dixelius C."/>
        </authorList>
    </citation>
    <scope>NUCLEOTIDE SEQUENCE</scope>
    <source>
        <tissue evidence="2">Potato root galls</tissue>
    </source>
</reference>